<feature type="compositionally biased region" description="Polar residues" evidence="1">
    <location>
        <begin position="100"/>
        <end position="114"/>
    </location>
</feature>
<proteinExistence type="predicted"/>
<feature type="region of interest" description="Disordered" evidence="1">
    <location>
        <begin position="43"/>
        <end position="124"/>
    </location>
</feature>
<sequence length="177" mass="19978">MSGIYSRSEPVVEVQTDTLDATDIHVESQTPNLSEIIRVETHISESQHDDPVIIDDDNPHTRNAPLETCQQQTLTVNQTTPPQTTQDQDGPTHTRDIPTETGQQTPTMNSQRITPNPRMGDGDLRDKIRAASTSEEIFIVLEEIKKEAKRRMQEQTATRARNQPDTTELIIPQRIES</sequence>
<accession>A0ABQ5K613</accession>
<keyword evidence="3" id="KW-1185">Reference proteome</keyword>
<evidence type="ECO:0000313" key="2">
    <source>
        <dbReference type="EMBL" id="GKT28011.1"/>
    </source>
</evidence>
<organism evidence="2 3">
    <name type="scientific">Aduncisulcus paluster</name>
    <dbReference type="NCBI Taxonomy" id="2918883"/>
    <lineage>
        <taxon>Eukaryota</taxon>
        <taxon>Metamonada</taxon>
        <taxon>Carpediemonas-like organisms</taxon>
        <taxon>Aduncisulcus</taxon>
    </lineage>
</organism>
<dbReference type="EMBL" id="BQXS01007539">
    <property type="protein sequence ID" value="GKT28011.1"/>
    <property type="molecule type" value="Genomic_DNA"/>
</dbReference>
<gene>
    <name evidence="2" type="ORF">ADUPG1_004832</name>
</gene>
<evidence type="ECO:0000256" key="1">
    <source>
        <dbReference type="SAM" id="MobiDB-lite"/>
    </source>
</evidence>
<feature type="compositionally biased region" description="Polar residues" evidence="1">
    <location>
        <begin position="154"/>
        <end position="166"/>
    </location>
</feature>
<evidence type="ECO:0000313" key="3">
    <source>
        <dbReference type="Proteomes" id="UP001057375"/>
    </source>
</evidence>
<dbReference type="Proteomes" id="UP001057375">
    <property type="component" value="Unassembled WGS sequence"/>
</dbReference>
<name>A0ABQ5K613_9EUKA</name>
<feature type="non-terminal residue" evidence="2">
    <location>
        <position position="177"/>
    </location>
</feature>
<feature type="compositionally biased region" description="Low complexity" evidence="1">
    <location>
        <begin position="68"/>
        <end position="89"/>
    </location>
</feature>
<protein>
    <submittedName>
        <fullName evidence="2">Uncharacterized protein</fullName>
    </submittedName>
</protein>
<feature type="region of interest" description="Disordered" evidence="1">
    <location>
        <begin position="152"/>
        <end position="177"/>
    </location>
</feature>
<comment type="caution">
    <text evidence="2">The sequence shown here is derived from an EMBL/GenBank/DDBJ whole genome shotgun (WGS) entry which is preliminary data.</text>
</comment>
<reference evidence="2" key="1">
    <citation type="submission" date="2022-03" db="EMBL/GenBank/DDBJ databases">
        <title>Draft genome sequence of Aduncisulcus paluster, a free-living microaerophilic Fornicata.</title>
        <authorList>
            <person name="Yuyama I."/>
            <person name="Kume K."/>
            <person name="Tamura T."/>
            <person name="Inagaki Y."/>
            <person name="Hashimoto T."/>
        </authorList>
    </citation>
    <scope>NUCLEOTIDE SEQUENCE</scope>
    <source>
        <strain evidence="2">NY0171</strain>
    </source>
</reference>